<dbReference type="AlphaFoldDB" id="E2BRM4"/>
<keyword evidence="3" id="KW-1185">Reference proteome</keyword>
<dbReference type="Proteomes" id="UP000008237">
    <property type="component" value="Unassembled WGS sequence"/>
</dbReference>
<evidence type="ECO:0000256" key="1">
    <source>
        <dbReference type="SAM" id="MobiDB-lite"/>
    </source>
</evidence>
<dbReference type="InParanoid" id="E2BRM4"/>
<evidence type="ECO:0000313" key="3">
    <source>
        <dbReference type="Proteomes" id="UP000008237"/>
    </source>
</evidence>
<dbReference type="EMBL" id="GL449966">
    <property type="protein sequence ID" value="EFN81658.1"/>
    <property type="molecule type" value="Genomic_DNA"/>
</dbReference>
<proteinExistence type="predicted"/>
<organism evidence="3">
    <name type="scientific">Harpegnathos saltator</name>
    <name type="common">Jerdon's jumping ant</name>
    <dbReference type="NCBI Taxonomy" id="610380"/>
    <lineage>
        <taxon>Eukaryota</taxon>
        <taxon>Metazoa</taxon>
        <taxon>Ecdysozoa</taxon>
        <taxon>Arthropoda</taxon>
        <taxon>Hexapoda</taxon>
        <taxon>Insecta</taxon>
        <taxon>Pterygota</taxon>
        <taxon>Neoptera</taxon>
        <taxon>Endopterygota</taxon>
        <taxon>Hymenoptera</taxon>
        <taxon>Apocrita</taxon>
        <taxon>Aculeata</taxon>
        <taxon>Formicoidea</taxon>
        <taxon>Formicidae</taxon>
        <taxon>Ponerinae</taxon>
        <taxon>Ponerini</taxon>
        <taxon>Harpegnathos</taxon>
    </lineage>
</organism>
<gene>
    <name evidence="2" type="ORF">EAI_14411</name>
</gene>
<protein>
    <submittedName>
        <fullName evidence="2">Uncharacterized protein</fullName>
    </submittedName>
</protein>
<sequence length="66" mass="7263">MSLINSSLYFKSQHLQSGCWIEQEDSDCNIHAEAEDGNSSGKNKGEKMTVSPAMMKEIATVKTNVI</sequence>
<feature type="region of interest" description="Disordered" evidence="1">
    <location>
        <begin position="31"/>
        <end position="51"/>
    </location>
</feature>
<evidence type="ECO:0000313" key="2">
    <source>
        <dbReference type="EMBL" id="EFN81658.1"/>
    </source>
</evidence>
<accession>E2BRM4</accession>
<reference evidence="2 3" key="1">
    <citation type="journal article" date="2010" name="Science">
        <title>Genomic comparison of the ants Camponotus floridanus and Harpegnathos saltator.</title>
        <authorList>
            <person name="Bonasio R."/>
            <person name="Zhang G."/>
            <person name="Ye C."/>
            <person name="Mutti N.S."/>
            <person name="Fang X."/>
            <person name="Qin N."/>
            <person name="Donahue G."/>
            <person name="Yang P."/>
            <person name="Li Q."/>
            <person name="Li C."/>
            <person name="Zhang P."/>
            <person name="Huang Z."/>
            <person name="Berger S.L."/>
            <person name="Reinberg D."/>
            <person name="Wang J."/>
            <person name="Liebig J."/>
        </authorList>
    </citation>
    <scope>NUCLEOTIDE SEQUENCE [LARGE SCALE GENOMIC DNA]</scope>
    <source>
        <strain evidence="2 3">R22 G/1</strain>
    </source>
</reference>
<name>E2BRM4_HARSA</name>